<name>A0A426ZMK6_ENSVE</name>
<sequence length="136" mass="14603">MSIFAISTSIPYSPPPANPTHSLDSSPLVAGLLKALNPDRSPFLLLRTLALSLALPIAGDVLPRGKETPSSCRAQSGPEPPGFPVDASRRDAPFLPLLRLRPWPSGHWHPRAVVLSPFRPRQVGSLLFHPLGPRGS</sequence>
<reference evidence="2 3" key="1">
    <citation type="journal article" date="2014" name="Agronomy (Basel)">
        <title>A Draft Genome Sequence for Ensete ventricosum, the Drought-Tolerant Tree Against Hunger.</title>
        <authorList>
            <person name="Harrison J."/>
            <person name="Moore K.A."/>
            <person name="Paszkiewicz K."/>
            <person name="Jones T."/>
            <person name="Grant M."/>
            <person name="Ambacheew D."/>
            <person name="Muzemil S."/>
            <person name="Studholme D.J."/>
        </authorList>
    </citation>
    <scope>NUCLEOTIDE SEQUENCE [LARGE SCALE GENOMIC DNA]</scope>
</reference>
<organism evidence="2 3">
    <name type="scientific">Ensete ventricosum</name>
    <name type="common">Abyssinian banana</name>
    <name type="synonym">Musa ensete</name>
    <dbReference type="NCBI Taxonomy" id="4639"/>
    <lineage>
        <taxon>Eukaryota</taxon>
        <taxon>Viridiplantae</taxon>
        <taxon>Streptophyta</taxon>
        <taxon>Embryophyta</taxon>
        <taxon>Tracheophyta</taxon>
        <taxon>Spermatophyta</taxon>
        <taxon>Magnoliopsida</taxon>
        <taxon>Liliopsida</taxon>
        <taxon>Zingiberales</taxon>
        <taxon>Musaceae</taxon>
        <taxon>Ensete</taxon>
    </lineage>
</organism>
<protein>
    <submittedName>
        <fullName evidence="2">Uncharacterized protein</fullName>
    </submittedName>
</protein>
<proteinExistence type="predicted"/>
<accession>A0A426ZMK6</accession>
<evidence type="ECO:0000313" key="2">
    <source>
        <dbReference type="EMBL" id="RRT65216.1"/>
    </source>
</evidence>
<gene>
    <name evidence="2" type="ORF">B296_00020639</name>
</gene>
<feature type="region of interest" description="Disordered" evidence="1">
    <location>
        <begin position="61"/>
        <end position="88"/>
    </location>
</feature>
<dbReference type="Proteomes" id="UP000287651">
    <property type="component" value="Unassembled WGS sequence"/>
</dbReference>
<evidence type="ECO:0000313" key="3">
    <source>
        <dbReference type="Proteomes" id="UP000287651"/>
    </source>
</evidence>
<comment type="caution">
    <text evidence="2">The sequence shown here is derived from an EMBL/GenBank/DDBJ whole genome shotgun (WGS) entry which is preliminary data.</text>
</comment>
<evidence type="ECO:0000256" key="1">
    <source>
        <dbReference type="SAM" id="MobiDB-lite"/>
    </source>
</evidence>
<dbReference type="EMBL" id="AMZH03005893">
    <property type="protein sequence ID" value="RRT65216.1"/>
    <property type="molecule type" value="Genomic_DNA"/>
</dbReference>
<dbReference type="AlphaFoldDB" id="A0A426ZMK6"/>